<feature type="region of interest" description="Disordered" evidence="1">
    <location>
        <begin position="94"/>
        <end position="126"/>
    </location>
</feature>
<evidence type="ECO:0000313" key="3">
    <source>
        <dbReference type="EMBL" id="GMT10754.1"/>
    </source>
</evidence>
<dbReference type="AlphaFoldDB" id="A0AAV5UWN7"/>
<evidence type="ECO:0000256" key="1">
    <source>
        <dbReference type="SAM" id="MobiDB-lite"/>
    </source>
</evidence>
<evidence type="ECO:0000259" key="2">
    <source>
        <dbReference type="Pfam" id="PF00646"/>
    </source>
</evidence>
<feature type="domain" description="F-box" evidence="2">
    <location>
        <begin position="17"/>
        <end position="57"/>
    </location>
</feature>
<evidence type="ECO:0000313" key="4">
    <source>
        <dbReference type="Proteomes" id="UP001432322"/>
    </source>
</evidence>
<proteinExistence type="predicted"/>
<dbReference type="InterPro" id="IPR001810">
    <property type="entry name" value="F-box_dom"/>
</dbReference>
<dbReference type="Proteomes" id="UP001432322">
    <property type="component" value="Unassembled WGS sequence"/>
</dbReference>
<dbReference type="Pfam" id="PF00646">
    <property type="entry name" value="F-box"/>
    <property type="match status" value="1"/>
</dbReference>
<dbReference type="SUPFAM" id="SSF81383">
    <property type="entry name" value="F-box domain"/>
    <property type="match status" value="1"/>
</dbReference>
<name>A0AAV5UWN7_9BILA</name>
<dbReference type="EMBL" id="BTSY01000001">
    <property type="protein sequence ID" value="GMT10754.1"/>
    <property type="molecule type" value="Genomic_DNA"/>
</dbReference>
<sequence length="284" mass="33044">SNTSFHSISEEACGKTFCSLPLPAHTRILSFLPRSSLDNLSLSSSYWGNLIRTSPKHCRKKVFQHVTLRSFDEEFEVRVKCSEELSPVSKKWPLWQGEQSDEPPSKRRKMDSEIDDESVERNEDVKSQCTPEMFRRMERICRIGVIRKLSLDAIDLTDDSIDRLITIFKGVDDLEISNMDFHRISKESAHKILFGLSNTSLTISFTWISATILDTSFWRKCSERLRILDLDTLIIKDRETNESIVNDEQFLLVCRQIPFFRFEANNYIKPSVILRLIEKLRNTS</sequence>
<accession>A0AAV5UWN7</accession>
<gene>
    <name evidence="3" type="ORF">PFISCL1PPCAC_2051</name>
</gene>
<keyword evidence="4" id="KW-1185">Reference proteome</keyword>
<protein>
    <recommendedName>
        <fullName evidence="2">F-box domain-containing protein</fullName>
    </recommendedName>
</protein>
<feature type="non-terminal residue" evidence="3">
    <location>
        <position position="284"/>
    </location>
</feature>
<reference evidence="3" key="1">
    <citation type="submission" date="2023-10" db="EMBL/GenBank/DDBJ databases">
        <title>Genome assembly of Pristionchus species.</title>
        <authorList>
            <person name="Yoshida K."/>
            <person name="Sommer R.J."/>
        </authorList>
    </citation>
    <scope>NUCLEOTIDE SEQUENCE</scope>
    <source>
        <strain evidence="3">RS5133</strain>
    </source>
</reference>
<dbReference type="InterPro" id="IPR036047">
    <property type="entry name" value="F-box-like_dom_sf"/>
</dbReference>
<organism evidence="3 4">
    <name type="scientific">Pristionchus fissidentatus</name>
    <dbReference type="NCBI Taxonomy" id="1538716"/>
    <lineage>
        <taxon>Eukaryota</taxon>
        <taxon>Metazoa</taxon>
        <taxon>Ecdysozoa</taxon>
        <taxon>Nematoda</taxon>
        <taxon>Chromadorea</taxon>
        <taxon>Rhabditida</taxon>
        <taxon>Rhabditina</taxon>
        <taxon>Diplogasteromorpha</taxon>
        <taxon>Diplogasteroidea</taxon>
        <taxon>Neodiplogasteridae</taxon>
        <taxon>Pristionchus</taxon>
    </lineage>
</organism>
<comment type="caution">
    <text evidence="3">The sequence shown here is derived from an EMBL/GenBank/DDBJ whole genome shotgun (WGS) entry which is preliminary data.</text>
</comment>
<feature type="non-terminal residue" evidence="3">
    <location>
        <position position="1"/>
    </location>
</feature>